<feature type="domain" description="DUF632" evidence="2">
    <location>
        <begin position="606"/>
        <end position="737"/>
    </location>
</feature>
<name>A0AAV1R8L2_9ROSI</name>
<dbReference type="AlphaFoldDB" id="A0AAV1R8L2"/>
<reference evidence="4 5" key="1">
    <citation type="submission" date="2024-01" db="EMBL/GenBank/DDBJ databases">
        <authorList>
            <person name="Waweru B."/>
        </authorList>
    </citation>
    <scope>NUCLEOTIDE SEQUENCE [LARGE SCALE GENOMIC DNA]</scope>
</reference>
<evidence type="ECO:0000259" key="3">
    <source>
        <dbReference type="Pfam" id="PF04783"/>
    </source>
</evidence>
<feature type="compositionally biased region" description="Acidic residues" evidence="1">
    <location>
        <begin position="114"/>
        <end position="123"/>
    </location>
</feature>
<proteinExistence type="predicted"/>
<evidence type="ECO:0008006" key="6">
    <source>
        <dbReference type="Google" id="ProtNLM"/>
    </source>
</evidence>
<protein>
    <recommendedName>
        <fullName evidence="6">Nitrate regulatory gene2 protein</fullName>
    </recommendedName>
</protein>
<feature type="domain" description="DUF632" evidence="2">
    <location>
        <begin position="375"/>
        <end position="476"/>
    </location>
</feature>
<gene>
    <name evidence="4" type="ORF">DCAF_LOCUS7132</name>
</gene>
<evidence type="ECO:0000259" key="2">
    <source>
        <dbReference type="Pfam" id="PF04782"/>
    </source>
</evidence>
<evidence type="ECO:0000313" key="5">
    <source>
        <dbReference type="Proteomes" id="UP001314170"/>
    </source>
</evidence>
<feature type="region of interest" description="Disordered" evidence="1">
    <location>
        <begin position="255"/>
        <end position="279"/>
    </location>
</feature>
<dbReference type="PANTHER" id="PTHR21450">
    <property type="entry name" value="PROTEIN ALTERED PHOSPHATE STARVATION RESPONSE 1"/>
    <property type="match status" value="1"/>
</dbReference>
<organism evidence="4 5">
    <name type="scientific">Dovyalis caffra</name>
    <dbReference type="NCBI Taxonomy" id="77055"/>
    <lineage>
        <taxon>Eukaryota</taxon>
        <taxon>Viridiplantae</taxon>
        <taxon>Streptophyta</taxon>
        <taxon>Embryophyta</taxon>
        <taxon>Tracheophyta</taxon>
        <taxon>Spermatophyta</taxon>
        <taxon>Magnoliopsida</taxon>
        <taxon>eudicotyledons</taxon>
        <taxon>Gunneridae</taxon>
        <taxon>Pentapetalae</taxon>
        <taxon>rosids</taxon>
        <taxon>fabids</taxon>
        <taxon>Malpighiales</taxon>
        <taxon>Salicaceae</taxon>
        <taxon>Flacourtieae</taxon>
        <taxon>Dovyalis</taxon>
    </lineage>
</organism>
<feature type="region of interest" description="Disordered" evidence="1">
    <location>
        <begin position="62"/>
        <end position="178"/>
    </location>
</feature>
<dbReference type="InterPro" id="IPR006868">
    <property type="entry name" value="DUF630"/>
</dbReference>
<feature type="domain" description="DUF630" evidence="3">
    <location>
        <begin position="1"/>
        <end position="59"/>
    </location>
</feature>
<keyword evidence="5" id="KW-1185">Reference proteome</keyword>
<dbReference type="Proteomes" id="UP001314170">
    <property type="component" value="Unassembled WGS sequence"/>
</dbReference>
<feature type="domain" description="DUF632" evidence="2">
    <location>
        <begin position="508"/>
        <end position="584"/>
    </location>
</feature>
<feature type="region of interest" description="Disordered" evidence="1">
    <location>
        <begin position="295"/>
        <end position="320"/>
    </location>
</feature>
<accession>A0AAV1R8L2</accession>
<feature type="region of interest" description="Disordered" evidence="1">
    <location>
        <begin position="212"/>
        <end position="243"/>
    </location>
</feature>
<comment type="caution">
    <text evidence="4">The sequence shown here is derived from an EMBL/GenBank/DDBJ whole genome shotgun (WGS) entry which is preliminary data.</text>
</comment>
<sequence>MGCATSKLDDLPAVALCRDRCASLSEAIQQRFALAEAHMDYIHSLKRIGDSLRVFIEQENFSSSGGAGVPLSPKLNLHPNKKGEDFRVVGSSSPKKGHHHSHSNSGSHLHFHSDEDEDDDDDDILHLHHSDNSSPLHSHGEEGVVVVEENKGSTPSVVYEQRPVSSETVHFGESSSSADYNNYSNSGYGMSNSSPYGYSGYPNYGGGYYKSGNQFGSSPPPPPAVASSSKPPPPPPSPPRASAWDFLNLFDSYDRSYPQYTPSRNSKELREEEGIPDLEDEDYQHEVVKEVHGDPKYMDGAKSSSKSPVIDDEDGKAGGETEVSVSLYQTRPSVATEEDRLEYGVDVVDKKIVDNERSEDRSNAGYMGRGGGPLEVAIEIKIQFERASECGNEIARMLEAGTLRHQRKHAVSKMLQGVAPPLSVLSSQPSTSGSAEAGLPSLEIDEELMMRSKNLSSTLHKLYLWEKKLYQEVKEVQIATSHVMHVTWSYDSILLLVESGIMILMYLAEEKMRVVHEKKCRKLKRLDERGAEAHKVDATRTLIRSLSTKIRMAIHIVDKSSVTINKIRDEELWPQLNELIHGFLYSEGSVCPISMMLDLASKSSWLTRMWKSMLECHHNQSQVIREARGLGPIGSGKKLSDNHLNATLQLERELLIWTSSFSRWIGAQKGYVRALNNWLLKCLLYEPEETPDGIVPFSPSRMGAPPVFVICNRWAQAMDRISEKEVIKAMRIFAMSIFQLWEHDKLEMRQRLATNKDSERIVRNLDREDQKIQKEIQALDKKIVLVGRDGTGSIVYQSDTSNSSLQGSLERIFEAMEKFMADSMKAYDELVQLIEEERLAGDRERVS</sequence>
<evidence type="ECO:0000256" key="1">
    <source>
        <dbReference type="SAM" id="MobiDB-lite"/>
    </source>
</evidence>
<dbReference type="Pfam" id="PF04782">
    <property type="entry name" value="DUF632"/>
    <property type="match status" value="3"/>
</dbReference>
<dbReference type="PANTHER" id="PTHR21450:SF41">
    <property type="entry name" value="RNA POLYMERASE SUBUNIT BETA, PUTATIVE (DUF630 AND DUF632)-RELATED"/>
    <property type="match status" value="1"/>
</dbReference>
<dbReference type="EMBL" id="CAWUPB010000913">
    <property type="protein sequence ID" value="CAK7329377.1"/>
    <property type="molecule type" value="Genomic_DNA"/>
</dbReference>
<dbReference type="InterPro" id="IPR006867">
    <property type="entry name" value="DUF632"/>
</dbReference>
<evidence type="ECO:0000313" key="4">
    <source>
        <dbReference type="EMBL" id="CAK7329377.1"/>
    </source>
</evidence>
<dbReference type="Pfam" id="PF04783">
    <property type="entry name" value="DUF630"/>
    <property type="match status" value="1"/>
</dbReference>
<feature type="compositionally biased region" description="Pro residues" evidence="1">
    <location>
        <begin position="218"/>
        <end position="239"/>
    </location>
</feature>